<dbReference type="PANTHER" id="PTHR35525:SF3">
    <property type="entry name" value="BLL6575 PROTEIN"/>
    <property type="match status" value="1"/>
</dbReference>
<name>A0A1E5P275_9ACTN</name>
<dbReference type="InterPro" id="IPR010852">
    <property type="entry name" value="ABATE"/>
</dbReference>
<dbReference type="RefSeq" id="WP_069925567.1">
    <property type="nucleotide sequence ID" value="NZ_MEHI01000001.1"/>
</dbReference>
<protein>
    <recommendedName>
        <fullName evidence="1">Zinc finger CGNR domain-containing protein</fullName>
    </recommendedName>
</protein>
<evidence type="ECO:0000259" key="1">
    <source>
        <dbReference type="Pfam" id="PF11706"/>
    </source>
</evidence>
<proteinExistence type="predicted"/>
<dbReference type="EMBL" id="MEHJ01000001">
    <property type="protein sequence ID" value="OEJ23645.1"/>
    <property type="molecule type" value="Genomic_DNA"/>
</dbReference>
<comment type="caution">
    <text evidence="2">The sequence shown here is derived from an EMBL/GenBank/DDBJ whole genome shotgun (WGS) entry which is preliminary data.</text>
</comment>
<evidence type="ECO:0000313" key="2">
    <source>
        <dbReference type="EMBL" id="OEJ23645.1"/>
    </source>
</evidence>
<evidence type="ECO:0000313" key="3">
    <source>
        <dbReference type="Proteomes" id="UP000095759"/>
    </source>
</evidence>
<dbReference type="Proteomes" id="UP000095759">
    <property type="component" value="Unassembled WGS sequence"/>
</dbReference>
<dbReference type="PANTHER" id="PTHR35525">
    <property type="entry name" value="BLL6575 PROTEIN"/>
    <property type="match status" value="1"/>
</dbReference>
<dbReference type="Gene3D" id="1.10.3300.10">
    <property type="entry name" value="Jann2411-like domain"/>
    <property type="match status" value="1"/>
</dbReference>
<reference evidence="2 3" key="1">
    <citation type="submission" date="2016-08" db="EMBL/GenBank/DDBJ databases">
        <title>Complete genome sequence of Streptomyces agglomeratus strain 6-3-2, a novel anti-MRSA actinomycete isolated from Wuli of Tebit, China.</title>
        <authorList>
            <person name="Chen X."/>
        </authorList>
    </citation>
    <scope>NUCLEOTIDE SEQUENCE [LARGE SCALE GENOMIC DNA]</scope>
    <source>
        <strain evidence="2 3">6-3-2</strain>
    </source>
</reference>
<dbReference type="SUPFAM" id="SSF160904">
    <property type="entry name" value="Jann2411-like"/>
    <property type="match status" value="1"/>
</dbReference>
<keyword evidence="3" id="KW-1185">Reference proteome</keyword>
<organism evidence="2 3">
    <name type="scientific">Streptomyces agglomeratus</name>
    <dbReference type="NCBI Taxonomy" id="285458"/>
    <lineage>
        <taxon>Bacteria</taxon>
        <taxon>Bacillati</taxon>
        <taxon>Actinomycetota</taxon>
        <taxon>Actinomycetes</taxon>
        <taxon>Kitasatosporales</taxon>
        <taxon>Streptomycetaceae</taxon>
        <taxon>Streptomyces</taxon>
    </lineage>
</organism>
<gene>
    <name evidence="2" type="ORF">AS594_03290</name>
</gene>
<accession>A0A1E5P275</accession>
<dbReference type="InterPro" id="IPR021005">
    <property type="entry name" value="Znf_CGNR"/>
</dbReference>
<dbReference type="InterPro" id="IPR023286">
    <property type="entry name" value="ABATE_dom_sf"/>
</dbReference>
<dbReference type="AlphaFoldDB" id="A0A1E5P275"/>
<dbReference type="Pfam" id="PF07336">
    <property type="entry name" value="ABATE"/>
    <property type="match status" value="1"/>
</dbReference>
<dbReference type="Pfam" id="PF11706">
    <property type="entry name" value="zf-CGNR"/>
    <property type="match status" value="1"/>
</dbReference>
<dbReference type="OrthoDB" id="123307at2"/>
<sequence length="198" mass="21061">MTKDASRTALSPSPAAERVLTFVNTRAIDGSREELLDGAALTEWLRREELAAPASLVTDADAAAARELRDALVCVLLAHAGEPDADQSRADAEEHLRRSAELYPLAPVITASGVHLAPTSGGVPGALAQLLAAAADVALRGDWMRLKACRNPPCHLGFYDRTRNSSAAYCSPNRCGAQVAMRSYRSRKAKQEAEKPGA</sequence>
<feature type="domain" description="Zinc finger CGNR" evidence="1">
    <location>
        <begin position="145"/>
        <end position="188"/>
    </location>
</feature>
<dbReference type="STRING" id="285458.BGM19_33500"/>